<dbReference type="InterPro" id="IPR058283">
    <property type="entry name" value="DUF7977"/>
</dbReference>
<dbReference type="Proteomes" id="UP001321047">
    <property type="component" value="Unassembled WGS sequence"/>
</dbReference>
<accession>A0AAP2Z5W8</accession>
<dbReference type="AlphaFoldDB" id="A0AAP2Z5W8"/>
<feature type="region of interest" description="Disordered" evidence="1">
    <location>
        <begin position="1"/>
        <end position="44"/>
    </location>
</feature>
<feature type="transmembrane region" description="Helical" evidence="2">
    <location>
        <begin position="82"/>
        <end position="104"/>
    </location>
</feature>
<keyword evidence="2" id="KW-0472">Membrane</keyword>
<proteinExistence type="predicted"/>
<feature type="compositionally biased region" description="Acidic residues" evidence="1">
    <location>
        <begin position="25"/>
        <end position="38"/>
    </location>
</feature>
<organism evidence="3 4">
    <name type="scientific">Natronosalvus hydrolyticus</name>
    <dbReference type="NCBI Taxonomy" id="2979988"/>
    <lineage>
        <taxon>Archaea</taxon>
        <taxon>Methanobacteriati</taxon>
        <taxon>Methanobacteriota</taxon>
        <taxon>Stenosarchaea group</taxon>
        <taxon>Halobacteria</taxon>
        <taxon>Halobacteriales</taxon>
        <taxon>Natrialbaceae</taxon>
        <taxon>Natronosalvus</taxon>
    </lineage>
</organism>
<reference evidence="3 4" key="1">
    <citation type="submission" date="2022-09" db="EMBL/GenBank/DDBJ databases">
        <title>Enrichment on poylsaccharides allowed isolation of novel metabolic and taxonomic groups of Haloarchaea.</title>
        <authorList>
            <person name="Sorokin D.Y."/>
            <person name="Elcheninov A.G."/>
            <person name="Khizhniak T.V."/>
            <person name="Kolganova T.V."/>
            <person name="Kublanov I.V."/>
        </authorList>
    </citation>
    <scope>NUCLEOTIDE SEQUENCE [LARGE SCALE GENOMIC DNA]</scope>
    <source>
        <strain evidence="3 4">AArc-curdl1</strain>
    </source>
</reference>
<feature type="transmembrane region" description="Helical" evidence="2">
    <location>
        <begin position="56"/>
        <end position="76"/>
    </location>
</feature>
<dbReference type="Pfam" id="PF25932">
    <property type="entry name" value="DUF7977"/>
    <property type="match status" value="1"/>
</dbReference>
<sequence length="108" mass="11727">MTSSDDGYVHDPNAFDEDGSRVEGTDADADTESDDTWLEEPVHPENADREFGRRGWILVGVIVMAFLVAPGLILLTPPDTSYLFAMLILPLVPAVLLAATAVWATTRP</sequence>
<keyword evidence="2" id="KW-1133">Transmembrane helix</keyword>
<dbReference type="EMBL" id="JAOPJZ010000002">
    <property type="protein sequence ID" value="MCU4751147.1"/>
    <property type="molecule type" value="Genomic_DNA"/>
</dbReference>
<dbReference type="RefSeq" id="WP_342807204.1">
    <property type="nucleotide sequence ID" value="NZ_JAOPJZ010000002.1"/>
</dbReference>
<evidence type="ECO:0000256" key="2">
    <source>
        <dbReference type="SAM" id="Phobius"/>
    </source>
</evidence>
<evidence type="ECO:0000313" key="3">
    <source>
        <dbReference type="EMBL" id="MCU4751147.1"/>
    </source>
</evidence>
<keyword evidence="4" id="KW-1185">Reference proteome</keyword>
<evidence type="ECO:0000313" key="4">
    <source>
        <dbReference type="Proteomes" id="UP001321047"/>
    </source>
</evidence>
<comment type="caution">
    <text evidence="3">The sequence shown here is derived from an EMBL/GenBank/DDBJ whole genome shotgun (WGS) entry which is preliminary data.</text>
</comment>
<gene>
    <name evidence="3" type="ORF">OB919_03985</name>
</gene>
<protein>
    <submittedName>
        <fullName evidence="3">Uncharacterized protein</fullName>
    </submittedName>
</protein>
<name>A0AAP2Z5W8_9EURY</name>
<evidence type="ECO:0000256" key="1">
    <source>
        <dbReference type="SAM" id="MobiDB-lite"/>
    </source>
</evidence>
<keyword evidence="2" id="KW-0812">Transmembrane</keyword>